<evidence type="ECO:0000313" key="1">
    <source>
        <dbReference type="EMBL" id="PYI02162.1"/>
    </source>
</evidence>
<accession>A0A319DWH2</accession>
<proteinExistence type="predicted"/>
<organism evidence="1 2">
    <name type="scientific">Aspergillus sclerotiicarbonarius (strain CBS 121057 / IBT 28362)</name>
    <dbReference type="NCBI Taxonomy" id="1448318"/>
    <lineage>
        <taxon>Eukaryota</taxon>
        <taxon>Fungi</taxon>
        <taxon>Dikarya</taxon>
        <taxon>Ascomycota</taxon>
        <taxon>Pezizomycotina</taxon>
        <taxon>Eurotiomycetes</taxon>
        <taxon>Eurotiomycetidae</taxon>
        <taxon>Eurotiales</taxon>
        <taxon>Aspergillaceae</taxon>
        <taxon>Aspergillus</taxon>
        <taxon>Aspergillus subgen. Circumdati</taxon>
    </lineage>
</organism>
<protein>
    <submittedName>
        <fullName evidence="1">Uncharacterized protein</fullName>
    </submittedName>
</protein>
<keyword evidence="2" id="KW-1185">Reference proteome</keyword>
<sequence length="94" mass="10673">MSEDKTSITMDPETMPFPSFDLLQMQWVLNRIAALAGAADITDEEFEPDFESFEVSATSPRVPPNVGIHRTNMYIGVSTHEKYMKRDIVTYILS</sequence>
<dbReference type="OrthoDB" id="5416097at2759"/>
<dbReference type="EMBL" id="KZ826400">
    <property type="protein sequence ID" value="PYI02162.1"/>
    <property type="molecule type" value="Genomic_DNA"/>
</dbReference>
<gene>
    <name evidence="1" type="ORF">BO78DRAFT_422852</name>
</gene>
<dbReference type="AlphaFoldDB" id="A0A319DWH2"/>
<evidence type="ECO:0000313" key="2">
    <source>
        <dbReference type="Proteomes" id="UP000248423"/>
    </source>
</evidence>
<name>A0A319DWH2_ASPSB</name>
<dbReference type="Proteomes" id="UP000248423">
    <property type="component" value="Unassembled WGS sequence"/>
</dbReference>
<reference evidence="1 2" key="1">
    <citation type="submission" date="2018-02" db="EMBL/GenBank/DDBJ databases">
        <title>The genomes of Aspergillus section Nigri reveals drivers in fungal speciation.</title>
        <authorList>
            <consortium name="DOE Joint Genome Institute"/>
            <person name="Vesth T.C."/>
            <person name="Nybo J."/>
            <person name="Theobald S."/>
            <person name="Brandl J."/>
            <person name="Frisvad J.C."/>
            <person name="Nielsen K.F."/>
            <person name="Lyhne E.K."/>
            <person name="Kogle M.E."/>
            <person name="Kuo A."/>
            <person name="Riley R."/>
            <person name="Clum A."/>
            <person name="Nolan M."/>
            <person name="Lipzen A."/>
            <person name="Salamov A."/>
            <person name="Henrissat B."/>
            <person name="Wiebenga A."/>
            <person name="De vries R.P."/>
            <person name="Grigoriev I.V."/>
            <person name="Mortensen U.H."/>
            <person name="Andersen M.R."/>
            <person name="Baker S.E."/>
        </authorList>
    </citation>
    <scope>NUCLEOTIDE SEQUENCE [LARGE SCALE GENOMIC DNA]</scope>
    <source>
        <strain evidence="1 2">CBS 121057</strain>
    </source>
</reference>
<dbReference type="VEuPathDB" id="FungiDB:BO78DRAFT_422852"/>